<dbReference type="PANTHER" id="PTHR30489">
    <property type="entry name" value="LIPOPROTEIN-RELEASING SYSTEM TRANSMEMBRANE PROTEIN LOLE"/>
    <property type="match status" value="1"/>
</dbReference>
<comment type="subcellular location">
    <subcellularLocation>
        <location evidence="1">Cell membrane</location>
        <topology evidence="1">Multi-pass membrane protein</topology>
    </subcellularLocation>
</comment>
<dbReference type="Proteomes" id="UP000199702">
    <property type="component" value="Unassembled WGS sequence"/>
</dbReference>
<dbReference type="Pfam" id="PF02687">
    <property type="entry name" value="FtsX"/>
    <property type="match status" value="1"/>
</dbReference>
<keyword evidence="11" id="KW-1185">Reference proteome</keyword>
<accession>A0A1H6SRY7</accession>
<comment type="similarity">
    <text evidence="2">Belongs to the ABC-4 integral membrane protein family. LolC/E subfamily.</text>
</comment>
<feature type="domain" description="MacB-like periplasmic core" evidence="9">
    <location>
        <begin position="25"/>
        <end position="245"/>
    </location>
</feature>
<dbReference type="STRING" id="402734.SAMN05660918_1487"/>
<feature type="transmembrane region" description="Helical" evidence="7">
    <location>
        <begin position="273"/>
        <end position="299"/>
    </location>
</feature>
<evidence type="ECO:0000313" key="11">
    <source>
        <dbReference type="Proteomes" id="UP000199702"/>
    </source>
</evidence>
<dbReference type="InterPro" id="IPR003838">
    <property type="entry name" value="ABC3_permease_C"/>
</dbReference>
<gene>
    <name evidence="10" type="ORF">SAMN05660918_1487</name>
</gene>
<sequence length="399" mass="44773">MNFPFYIAKRYAFSLSKTTAINVITFIASFGIIVGAMALFVVLSVFSGLRDFSLSFTNATDPDLRIETLKGKTFFISEVQENKLKSAKEFAKYTKIVEERALFYYNNKEHVAYLKGVDNNFIAVNGFNKFLYAGDWLEPNTNQVVVGSGISRKLALGLFDFNNVLEVYVPKPGSGMIENPEDDFNKAPLQTSGIFQVSEDIDEKYIFSSIPLAQDLLNYKPNQLTYIDFKMAPNVSESDAIETINKIFPNQVKVKNRAQLNDALYKMLNTENIAVYLIFTLVIIIALFNLIGAIIMMIIEKKSNLKTLYNLGIEMKYLKNIFLFQGNIISIFGGILGLVLGIVVVLAQQQFELIMITPSLAYPVVFETKNILIVLFTIVILGFIASKIASSTVSKKLLE</sequence>
<evidence type="ECO:0000256" key="7">
    <source>
        <dbReference type="SAM" id="Phobius"/>
    </source>
</evidence>
<evidence type="ECO:0000256" key="5">
    <source>
        <dbReference type="ARBA" id="ARBA00022989"/>
    </source>
</evidence>
<evidence type="ECO:0000259" key="8">
    <source>
        <dbReference type="Pfam" id="PF02687"/>
    </source>
</evidence>
<keyword evidence="10" id="KW-0449">Lipoprotein</keyword>
<feature type="transmembrane region" description="Helical" evidence="7">
    <location>
        <begin position="371"/>
        <end position="389"/>
    </location>
</feature>
<dbReference type="GO" id="GO:0098797">
    <property type="term" value="C:plasma membrane protein complex"/>
    <property type="evidence" value="ECO:0007669"/>
    <property type="project" value="TreeGrafter"/>
</dbReference>
<evidence type="ECO:0000256" key="4">
    <source>
        <dbReference type="ARBA" id="ARBA00022692"/>
    </source>
</evidence>
<keyword evidence="3" id="KW-1003">Cell membrane</keyword>
<evidence type="ECO:0000256" key="3">
    <source>
        <dbReference type="ARBA" id="ARBA00022475"/>
    </source>
</evidence>
<name>A0A1H6SRY7_9FLAO</name>
<dbReference type="EMBL" id="FNYA01000002">
    <property type="protein sequence ID" value="SEI70728.1"/>
    <property type="molecule type" value="Genomic_DNA"/>
</dbReference>
<dbReference type="GO" id="GO:0044874">
    <property type="term" value="P:lipoprotein localization to outer membrane"/>
    <property type="evidence" value="ECO:0007669"/>
    <property type="project" value="TreeGrafter"/>
</dbReference>
<feature type="transmembrane region" description="Helical" evidence="7">
    <location>
        <begin position="21"/>
        <end position="46"/>
    </location>
</feature>
<dbReference type="InterPro" id="IPR051447">
    <property type="entry name" value="Lipoprotein-release_system"/>
</dbReference>
<dbReference type="OrthoDB" id="1522724at2"/>
<evidence type="ECO:0000256" key="6">
    <source>
        <dbReference type="ARBA" id="ARBA00023136"/>
    </source>
</evidence>
<evidence type="ECO:0000259" key="9">
    <source>
        <dbReference type="Pfam" id="PF12704"/>
    </source>
</evidence>
<evidence type="ECO:0000256" key="2">
    <source>
        <dbReference type="ARBA" id="ARBA00005236"/>
    </source>
</evidence>
<proteinExistence type="inferred from homology"/>
<keyword evidence="5 7" id="KW-1133">Transmembrane helix</keyword>
<feature type="transmembrane region" description="Helical" evidence="7">
    <location>
        <begin position="320"/>
        <end position="351"/>
    </location>
</feature>
<keyword evidence="4 7" id="KW-0812">Transmembrane</keyword>
<dbReference type="RefSeq" id="WP_091310627.1">
    <property type="nucleotide sequence ID" value="NZ_CBCSJU010000002.1"/>
</dbReference>
<evidence type="ECO:0000256" key="1">
    <source>
        <dbReference type="ARBA" id="ARBA00004651"/>
    </source>
</evidence>
<keyword evidence="6 7" id="KW-0472">Membrane</keyword>
<organism evidence="10 11">
    <name type="scientific">Flavobacterium terrigena</name>
    <dbReference type="NCBI Taxonomy" id="402734"/>
    <lineage>
        <taxon>Bacteria</taxon>
        <taxon>Pseudomonadati</taxon>
        <taxon>Bacteroidota</taxon>
        <taxon>Flavobacteriia</taxon>
        <taxon>Flavobacteriales</taxon>
        <taxon>Flavobacteriaceae</taxon>
        <taxon>Flavobacterium</taxon>
    </lineage>
</organism>
<evidence type="ECO:0000313" key="10">
    <source>
        <dbReference type="EMBL" id="SEI70728.1"/>
    </source>
</evidence>
<reference evidence="11" key="1">
    <citation type="submission" date="2016-10" db="EMBL/GenBank/DDBJ databases">
        <authorList>
            <person name="Varghese N."/>
            <person name="Submissions S."/>
        </authorList>
    </citation>
    <scope>NUCLEOTIDE SEQUENCE [LARGE SCALE GENOMIC DNA]</scope>
    <source>
        <strain evidence="11">DSM 17934</strain>
    </source>
</reference>
<protein>
    <submittedName>
        <fullName evidence="10">Lipoprotein-releasing system permease protein</fullName>
    </submittedName>
</protein>
<dbReference type="Pfam" id="PF12704">
    <property type="entry name" value="MacB_PCD"/>
    <property type="match status" value="1"/>
</dbReference>
<feature type="domain" description="ABC3 transporter permease C-terminal" evidence="8">
    <location>
        <begin position="277"/>
        <end position="396"/>
    </location>
</feature>
<dbReference type="InterPro" id="IPR025857">
    <property type="entry name" value="MacB_PCD"/>
</dbReference>
<dbReference type="PANTHER" id="PTHR30489:SF0">
    <property type="entry name" value="LIPOPROTEIN-RELEASING SYSTEM TRANSMEMBRANE PROTEIN LOLE"/>
    <property type="match status" value="1"/>
</dbReference>
<dbReference type="AlphaFoldDB" id="A0A1H6SRY7"/>